<proteinExistence type="predicted"/>
<evidence type="ECO:0000256" key="5">
    <source>
        <dbReference type="ARBA" id="ARBA00022989"/>
    </source>
</evidence>
<dbReference type="SUPFAM" id="SSF103473">
    <property type="entry name" value="MFS general substrate transporter"/>
    <property type="match status" value="1"/>
</dbReference>
<evidence type="ECO:0000313" key="9">
    <source>
        <dbReference type="EMBL" id="MBR7834885.1"/>
    </source>
</evidence>
<name>A0A941IN20_9ACTN</name>
<evidence type="ECO:0000256" key="7">
    <source>
        <dbReference type="SAM" id="Phobius"/>
    </source>
</evidence>
<keyword evidence="2" id="KW-0813">Transport</keyword>
<dbReference type="EMBL" id="JAGSOG010000074">
    <property type="protein sequence ID" value="MBR7834885.1"/>
    <property type="molecule type" value="Genomic_DNA"/>
</dbReference>
<dbReference type="GO" id="GO:0022857">
    <property type="term" value="F:transmembrane transporter activity"/>
    <property type="evidence" value="ECO:0007669"/>
    <property type="project" value="InterPro"/>
</dbReference>
<keyword evidence="4 7" id="KW-0812">Transmembrane</keyword>
<dbReference type="InterPro" id="IPR010290">
    <property type="entry name" value="TM_effector"/>
</dbReference>
<dbReference type="CDD" id="cd06173">
    <property type="entry name" value="MFS_MefA_like"/>
    <property type="match status" value="1"/>
</dbReference>
<dbReference type="Gene3D" id="1.20.1250.20">
    <property type="entry name" value="MFS general substrate transporter like domains"/>
    <property type="match status" value="1"/>
</dbReference>
<comment type="caution">
    <text evidence="9">The sequence shown here is derived from an EMBL/GenBank/DDBJ whole genome shotgun (WGS) entry which is preliminary data.</text>
</comment>
<feature type="transmembrane region" description="Helical" evidence="7">
    <location>
        <begin position="168"/>
        <end position="192"/>
    </location>
</feature>
<keyword evidence="6 7" id="KW-0472">Membrane</keyword>
<feature type="transmembrane region" description="Helical" evidence="7">
    <location>
        <begin position="46"/>
        <end position="72"/>
    </location>
</feature>
<keyword evidence="5 7" id="KW-1133">Transmembrane helix</keyword>
<dbReference type="AlphaFoldDB" id="A0A941IN20"/>
<feature type="transmembrane region" description="Helical" evidence="7">
    <location>
        <begin position="311"/>
        <end position="332"/>
    </location>
</feature>
<accession>A0A941IN20</accession>
<feature type="transmembrane region" description="Helical" evidence="7">
    <location>
        <begin position="16"/>
        <end position="40"/>
    </location>
</feature>
<evidence type="ECO:0000256" key="2">
    <source>
        <dbReference type="ARBA" id="ARBA00022448"/>
    </source>
</evidence>
<organism evidence="9 10">
    <name type="scientific">Actinospica durhamensis</name>
    <dbReference type="NCBI Taxonomy" id="1508375"/>
    <lineage>
        <taxon>Bacteria</taxon>
        <taxon>Bacillati</taxon>
        <taxon>Actinomycetota</taxon>
        <taxon>Actinomycetes</taxon>
        <taxon>Catenulisporales</taxon>
        <taxon>Actinospicaceae</taxon>
        <taxon>Actinospica</taxon>
    </lineage>
</organism>
<sequence>MSTGRGGLLRERNFRLFWTGESISQVGNAITVVVLPLVAIDTLHTSTFVVTLLTAMIWLPWVVIGVPAGAWIDRLPPRRVMMAADAVSAVAYASVPVAHWWGVLTLAQLIVVALVAGTASVFFNTAYQLLLPGVVDEPDLTEGNAKLMGSRQVAQIGGPGLGGLLAQAAGAVAGLLANAASFAVSFFCLAAMEPPRDRRSGSRDGGGMLDGLRFAWTDPYTRAMTTFALLVNLALTGVDALLVVFLLRTVGLSSTVAGLMLAGLGVGGVLGALVARPLGRRLGTARALLVAVPVGLGPTLLLPLAGKGPGLAFAGVALICAGCVSTIANVIVNSFIQGYIPPDILGRFISGTSAVGFAMMPAGALLAGGLATALGTRGALWILTALVAASGLTFLLTPMRHQRDLPRRPAEQSVPVLS</sequence>
<dbReference type="InterPro" id="IPR036259">
    <property type="entry name" value="MFS_trans_sf"/>
</dbReference>
<dbReference type="PANTHER" id="PTHR23513:SF6">
    <property type="entry name" value="MAJOR FACILITATOR SUPERFAMILY ASSOCIATED DOMAIN-CONTAINING PROTEIN"/>
    <property type="match status" value="1"/>
</dbReference>
<dbReference type="InterPro" id="IPR020846">
    <property type="entry name" value="MFS_dom"/>
</dbReference>
<comment type="subcellular location">
    <subcellularLocation>
        <location evidence="1">Cell membrane</location>
        <topology evidence="1">Multi-pass membrane protein</topology>
    </subcellularLocation>
</comment>
<dbReference type="GO" id="GO:0005886">
    <property type="term" value="C:plasma membrane"/>
    <property type="evidence" value="ECO:0007669"/>
    <property type="project" value="UniProtKB-SubCell"/>
</dbReference>
<keyword evidence="10" id="KW-1185">Reference proteome</keyword>
<evidence type="ECO:0000256" key="3">
    <source>
        <dbReference type="ARBA" id="ARBA00022475"/>
    </source>
</evidence>
<keyword evidence="3" id="KW-1003">Cell membrane</keyword>
<dbReference type="Proteomes" id="UP000675781">
    <property type="component" value="Unassembled WGS sequence"/>
</dbReference>
<dbReference type="PANTHER" id="PTHR23513">
    <property type="entry name" value="INTEGRAL MEMBRANE EFFLUX PROTEIN-RELATED"/>
    <property type="match status" value="1"/>
</dbReference>
<dbReference type="Pfam" id="PF05977">
    <property type="entry name" value="MFS_3"/>
    <property type="match status" value="1"/>
</dbReference>
<evidence type="ECO:0000256" key="4">
    <source>
        <dbReference type="ARBA" id="ARBA00022692"/>
    </source>
</evidence>
<protein>
    <submittedName>
        <fullName evidence="9">MFS transporter</fullName>
    </submittedName>
</protein>
<evidence type="ECO:0000313" key="10">
    <source>
        <dbReference type="Proteomes" id="UP000675781"/>
    </source>
</evidence>
<feature type="transmembrane region" description="Helical" evidence="7">
    <location>
        <begin position="379"/>
        <end position="398"/>
    </location>
</feature>
<dbReference type="RefSeq" id="WP_212529401.1">
    <property type="nucleotide sequence ID" value="NZ_JAGSOG010000074.1"/>
</dbReference>
<evidence type="ECO:0000256" key="1">
    <source>
        <dbReference type="ARBA" id="ARBA00004651"/>
    </source>
</evidence>
<feature type="transmembrane region" description="Helical" evidence="7">
    <location>
        <begin position="256"/>
        <end position="275"/>
    </location>
</feature>
<reference evidence="9" key="1">
    <citation type="submission" date="2021-04" db="EMBL/GenBank/DDBJ databases">
        <title>Genome based classification of Actinospica acidithermotolerans sp. nov., an actinobacterium isolated from an Indonesian hot spring.</title>
        <authorList>
            <person name="Kusuma A.B."/>
            <person name="Putra K.E."/>
            <person name="Nafisah S."/>
            <person name="Loh J."/>
            <person name="Nouioui I."/>
            <person name="Goodfellow M."/>
        </authorList>
    </citation>
    <scope>NUCLEOTIDE SEQUENCE</scope>
    <source>
        <strain evidence="9">CSCA 57</strain>
    </source>
</reference>
<feature type="domain" description="Major facilitator superfamily (MFS) profile" evidence="8">
    <location>
        <begin position="220"/>
        <end position="418"/>
    </location>
</feature>
<feature type="transmembrane region" description="Helical" evidence="7">
    <location>
        <begin position="287"/>
        <end position="305"/>
    </location>
</feature>
<gene>
    <name evidence="9" type="ORF">KDL01_16550</name>
</gene>
<evidence type="ECO:0000259" key="8">
    <source>
        <dbReference type="PROSITE" id="PS50850"/>
    </source>
</evidence>
<dbReference type="PROSITE" id="PS50850">
    <property type="entry name" value="MFS"/>
    <property type="match status" value="1"/>
</dbReference>
<feature type="transmembrane region" description="Helical" evidence="7">
    <location>
        <begin position="227"/>
        <end position="250"/>
    </location>
</feature>
<feature type="transmembrane region" description="Helical" evidence="7">
    <location>
        <begin position="100"/>
        <end position="123"/>
    </location>
</feature>
<feature type="transmembrane region" description="Helical" evidence="7">
    <location>
        <begin position="344"/>
        <end position="367"/>
    </location>
</feature>
<evidence type="ECO:0000256" key="6">
    <source>
        <dbReference type="ARBA" id="ARBA00023136"/>
    </source>
</evidence>